<dbReference type="Pfam" id="PF22022">
    <property type="entry name" value="Phage_int_M"/>
    <property type="match status" value="1"/>
</dbReference>
<dbReference type="AlphaFoldDB" id="A0A917GGM2"/>
<reference evidence="5" key="1">
    <citation type="journal article" date="2014" name="Int. J. Syst. Evol. Microbiol.">
        <title>Complete genome sequence of Corynebacterium casei LMG S-19264T (=DSM 44701T), isolated from a smear-ripened cheese.</title>
        <authorList>
            <consortium name="US DOE Joint Genome Institute (JGI-PGF)"/>
            <person name="Walter F."/>
            <person name="Albersmeier A."/>
            <person name="Kalinowski J."/>
            <person name="Ruckert C."/>
        </authorList>
    </citation>
    <scope>NUCLEOTIDE SEQUENCE</scope>
    <source>
        <strain evidence="5">CGMCC 1.12187</strain>
    </source>
</reference>
<dbReference type="InterPro" id="IPR011010">
    <property type="entry name" value="DNA_brk_join_enz"/>
</dbReference>
<sequence length="314" mass="34524">MTAHRDMLPTGGTMSADEKLGTTAERWLTGIEGADRYAAQTKRRYREIVEKYIRPRVGDLHLREVQTGPVGAFLRDVETDHGAATAKLCRTVLVGVLQIAVDHGALQQNPAKAVSIPKTGRREVVSLNPRQAHGLLSSLPPGDVRDALMVMLGTGARIGSVLALRWADVDLEAGTLVLTGTVVRSSAGLERQEHTKTHQTPRYRLPGALVDVLRARWESRGSDDLMFPNARGGLMDPHNFRKTWRTQMKTAGFEWVTPHVARKSVATLLARRLGDEAARDQLGHDSVATTRAHYVESVEDVPDHTDVLGEFLTL</sequence>
<evidence type="ECO:0000313" key="5">
    <source>
        <dbReference type="EMBL" id="GGG44195.1"/>
    </source>
</evidence>
<dbReference type="SUPFAM" id="SSF56349">
    <property type="entry name" value="DNA breaking-rejoining enzymes"/>
    <property type="match status" value="1"/>
</dbReference>
<evidence type="ECO:0000256" key="3">
    <source>
        <dbReference type="ARBA" id="ARBA00023172"/>
    </source>
</evidence>
<dbReference type="GO" id="GO:0006310">
    <property type="term" value="P:DNA recombination"/>
    <property type="evidence" value="ECO:0007669"/>
    <property type="project" value="UniProtKB-KW"/>
</dbReference>
<protein>
    <recommendedName>
        <fullName evidence="4">Tyr recombinase domain-containing protein</fullName>
    </recommendedName>
</protein>
<organism evidence="5 6">
    <name type="scientific">Kocuria dechangensis</name>
    <dbReference type="NCBI Taxonomy" id="1176249"/>
    <lineage>
        <taxon>Bacteria</taxon>
        <taxon>Bacillati</taxon>
        <taxon>Actinomycetota</taxon>
        <taxon>Actinomycetes</taxon>
        <taxon>Micrococcales</taxon>
        <taxon>Micrococcaceae</taxon>
        <taxon>Kocuria</taxon>
    </lineage>
</organism>
<dbReference type="EMBL" id="BMEQ01000001">
    <property type="protein sequence ID" value="GGG44195.1"/>
    <property type="molecule type" value="Genomic_DNA"/>
</dbReference>
<accession>A0A917GGM2</accession>
<name>A0A917GGM2_9MICC</name>
<keyword evidence="6" id="KW-1185">Reference proteome</keyword>
<proteinExistence type="inferred from homology"/>
<comment type="caution">
    <text evidence="5">The sequence shown here is derived from an EMBL/GenBank/DDBJ whole genome shotgun (WGS) entry which is preliminary data.</text>
</comment>
<feature type="domain" description="Tyr recombinase" evidence="4">
    <location>
        <begin position="122"/>
        <end position="310"/>
    </location>
</feature>
<dbReference type="InterPro" id="IPR002104">
    <property type="entry name" value="Integrase_catalytic"/>
</dbReference>
<reference evidence="5" key="2">
    <citation type="submission" date="2020-09" db="EMBL/GenBank/DDBJ databases">
        <authorList>
            <person name="Sun Q."/>
            <person name="Zhou Y."/>
        </authorList>
    </citation>
    <scope>NUCLEOTIDE SEQUENCE</scope>
    <source>
        <strain evidence="5">CGMCC 1.12187</strain>
    </source>
</reference>
<comment type="similarity">
    <text evidence="1">Belongs to the 'phage' integrase family.</text>
</comment>
<keyword evidence="3" id="KW-0233">DNA recombination</keyword>
<dbReference type="Pfam" id="PF00589">
    <property type="entry name" value="Phage_integrase"/>
    <property type="match status" value="1"/>
</dbReference>
<dbReference type="PANTHER" id="PTHR30349">
    <property type="entry name" value="PHAGE INTEGRASE-RELATED"/>
    <property type="match status" value="1"/>
</dbReference>
<dbReference type="Gene3D" id="1.10.443.10">
    <property type="entry name" value="Intergrase catalytic core"/>
    <property type="match status" value="1"/>
</dbReference>
<evidence type="ECO:0000256" key="1">
    <source>
        <dbReference type="ARBA" id="ARBA00008857"/>
    </source>
</evidence>
<evidence type="ECO:0000256" key="2">
    <source>
        <dbReference type="ARBA" id="ARBA00023125"/>
    </source>
</evidence>
<evidence type="ECO:0000259" key="4">
    <source>
        <dbReference type="PROSITE" id="PS51898"/>
    </source>
</evidence>
<dbReference type="PANTHER" id="PTHR30349:SF64">
    <property type="entry name" value="PROPHAGE INTEGRASE INTD-RELATED"/>
    <property type="match status" value="1"/>
</dbReference>
<dbReference type="GO" id="GO:0003677">
    <property type="term" value="F:DNA binding"/>
    <property type="evidence" value="ECO:0007669"/>
    <property type="project" value="UniProtKB-KW"/>
</dbReference>
<keyword evidence="2" id="KW-0238">DNA-binding</keyword>
<dbReference type="InterPro" id="IPR050090">
    <property type="entry name" value="Tyrosine_recombinase_XerCD"/>
</dbReference>
<evidence type="ECO:0000313" key="6">
    <source>
        <dbReference type="Proteomes" id="UP000638848"/>
    </source>
</evidence>
<dbReference type="GO" id="GO:0015074">
    <property type="term" value="P:DNA integration"/>
    <property type="evidence" value="ECO:0007669"/>
    <property type="project" value="InterPro"/>
</dbReference>
<dbReference type="Gene3D" id="1.10.150.130">
    <property type="match status" value="1"/>
</dbReference>
<dbReference type="InterPro" id="IPR013762">
    <property type="entry name" value="Integrase-like_cat_sf"/>
</dbReference>
<dbReference type="PROSITE" id="PS51898">
    <property type="entry name" value="TYR_RECOMBINASE"/>
    <property type="match status" value="1"/>
</dbReference>
<dbReference type="Proteomes" id="UP000638848">
    <property type="component" value="Unassembled WGS sequence"/>
</dbReference>
<dbReference type="InterPro" id="IPR010998">
    <property type="entry name" value="Integrase_recombinase_N"/>
</dbReference>
<dbReference type="InterPro" id="IPR053876">
    <property type="entry name" value="Phage_int_M"/>
</dbReference>
<gene>
    <name evidence="5" type="ORF">GCM10011374_03160</name>
</gene>